<dbReference type="GO" id="GO:0005737">
    <property type="term" value="C:cytoplasm"/>
    <property type="evidence" value="ECO:0007669"/>
    <property type="project" value="TreeGrafter"/>
</dbReference>
<evidence type="ECO:0000313" key="7">
    <source>
        <dbReference type="Proteomes" id="UP000077037"/>
    </source>
</evidence>
<name>A0A157QLY9_9BORD</name>
<dbReference type="Gene3D" id="3.40.50.150">
    <property type="entry name" value="Vaccinia Virus protein VP39"/>
    <property type="match status" value="1"/>
</dbReference>
<sequence>MGRFILGDCLKVLPEFPDQCVNFILTDPPYLVNFRDRSGRSIANDQNGDWLLPAFAQCHRVLRQNALCVSFYAWNRVDQFFAAWRKAGFRAVGHFVFTKSYASKTRFVRYQHEAAYLLAKGQPDIPASPPPDVLAWKYTGNALHPTQKPVSCLAALVQAFTQPGDIVLDPFAGSGSTCVAAHQCGRRYVGIELQSEYHAAAVSRLQAAHKEK</sequence>
<dbReference type="Pfam" id="PF01555">
    <property type="entry name" value="N6_N4_Mtase"/>
    <property type="match status" value="1"/>
</dbReference>
<reference evidence="6 7" key="1">
    <citation type="submission" date="2016-03" db="EMBL/GenBank/DDBJ databases">
        <authorList>
            <consortium name="Pathogen Informatics"/>
        </authorList>
    </citation>
    <scope>NUCLEOTIDE SEQUENCE [LARGE SCALE GENOMIC DNA]</scope>
    <source>
        <strain evidence="6 7">NCTC13364</strain>
    </source>
</reference>
<dbReference type="AlphaFoldDB" id="A0A157QLY9"/>
<dbReference type="RefSeq" id="WP_066416747.1">
    <property type="nucleotide sequence ID" value="NZ_FKBS01000025.1"/>
</dbReference>
<dbReference type="InterPro" id="IPR001091">
    <property type="entry name" value="RM_Methyltransferase"/>
</dbReference>
<dbReference type="PANTHER" id="PTHR13370:SF3">
    <property type="entry name" value="TRNA (GUANINE(10)-N2)-METHYLTRANSFERASE HOMOLOG"/>
    <property type="match status" value="1"/>
</dbReference>
<gene>
    <name evidence="6" type="primary">yhdJ</name>
    <name evidence="6" type="ORF">SAMEA1982600_03718</name>
</gene>
<dbReference type="InterPro" id="IPR029063">
    <property type="entry name" value="SAM-dependent_MTases_sf"/>
</dbReference>
<dbReference type="OrthoDB" id="9816288at2"/>
<evidence type="ECO:0000256" key="1">
    <source>
        <dbReference type="ARBA" id="ARBA00006594"/>
    </source>
</evidence>
<keyword evidence="2 6" id="KW-0489">Methyltransferase</keyword>
<dbReference type="SUPFAM" id="SSF53335">
    <property type="entry name" value="S-adenosyl-L-methionine-dependent methyltransferases"/>
    <property type="match status" value="1"/>
</dbReference>
<proteinExistence type="inferred from homology"/>
<comment type="similarity">
    <text evidence="1 4">Belongs to the N(4)/N(6)-methyltransferase family.</text>
</comment>
<keyword evidence="3 6" id="KW-0808">Transferase</keyword>
<accession>A0A157QLY9</accession>
<evidence type="ECO:0000313" key="6">
    <source>
        <dbReference type="EMBL" id="SAI46777.1"/>
    </source>
</evidence>
<organism evidence="6 7">
    <name type="scientific">Bordetella ansorpii</name>
    <dbReference type="NCBI Taxonomy" id="288768"/>
    <lineage>
        <taxon>Bacteria</taxon>
        <taxon>Pseudomonadati</taxon>
        <taxon>Pseudomonadota</taxon>
        <taxon>Betaproteobacteria</taxon>
        <taxon>Burkholderiales</taxon>
        <taxon>Alcaligenaceae</taxon>
        <taxon>Bordetella</taxon>
    </lineage>
</organism>
<dbReference type="GO" id="GO:0009007">
    <property type="term" value="F:site-specific DNA-methyltransferase (adenine-specific) activity"/>
    <property type="evidence" value="ECO:0007669"/>
    <property type="project" value="TreeGrafter"/>
</dbReference>
<protein>
    <recommendedName>
        <fullName evidence="4">Methyltransferase</fullName>
        <ecNumber evidence="4">2.1.1.-</ecNumber>
    </recommendedName>
</protein>
<dbReference type="InterPro" id="IPR002052">
    <property type="entry name" value="DNA_methylase_N6_adenine_CS"/>
</dbReference>
<dbReference type="NCBIfam" id="NF010253">
    <property type="entry name" value="PRK13699.1"/>
    <property type="match status" value="1"/>
</dbReference>
<dbReference type="GO" id="GO:0032259">
    <property type="term" value="P:methylation"/>
    <property type="evidence" value="ECO:0007669"/>
    <property type="project" value="UniProtKB-KW"/>
</dbReference>
<dbReference type="PRINTS" id="PR00508">
    <property type="entry name" value="S21N4MTFRASE"/>
</dbReference>
<feature type="domain" description="DNA methylase N-4/N-6" evidence="5">
    <location>
        <begin position="21"/>
        <end position="202"/>
    </location>
</feature>
<dbReference type="EC" id="2.1.1.-" evidence="4"/>
<evidence type="ECO:0000259" key="5">
    <source>
        <dbReference type="Pfam" id="PF01555"/>
    </source>
</evidence>
<evidence type="ECO:0000256" key="4">
    <source>
        <dbReference type="RuleBase" id="RU362026"/>
    </source>
</evidence>
<evidence type="ECO:0000256" key="2">
    <source>
        <dbReference type="ARBA" id="ARBA00022603"/>
    </source>
</evidence>
<dbReference type="PANTHER" id="PTHR13370">
    <property type="entry name" value="RNA METHYLASE-RELATED"/>
    <property type="match status" value="1"/>
</dbReference>
<dbReference type="GO" id="GO:0008170">
    <property type="term" value="F:N-methyltransferase activity"/>
    <property type="evidence" value="ECO:0007669"/>
    <property type="project" value="InterPro"/>
</dbReference>
<dbReference type="EMBL" id="FKBS01000025">
    <property type="protein sequence ID" value="SAI46777.1"/>
    <property type="molecule type" value="Genomic_DNA"/>
</dbReference>
<dbReference type="Proteomes" id="UP000077037">
    <property type="component" value="Unassembled WGS sequence"/>
</dbReference>
<evidence type="ECO:0000256" key="3">
    <source>
        <dbReference type="ARBA" id="ARBA00022679"/>
    </source>
</evidence>
<dbReference type="InterPro" id="IPR002941">
    <property type="entry name" value="DNA_methylase_N4/N6"/>
</dbReference>
<dbReference type="PROSITE" id="PS00092">
    <property type="entry name" value="N6_MTASE"/>
    <property type="match status" value="1"/>
</dbReference>
<dbReference type="GO" id="GO:0003677">
    <property type="term" value="F:DNA binding"/>
    <property type="evidence" value="ECO:0007669"/>
    <property type="project" value="InterPro"/>
</dbReference>